<evidence type="ECO:0000256" key="1">
    <source>
        <dbReference type="ARBA" id="ARBA00004479"/>
    </source>
</evidence>
<evidence type="ECO:0000256" key="10">
    <source>
        <dbReference type="ARBA" id="ARBA00023170"/>
    </source>
</evidence>
<feature type="chain" id="PRO_5016455743" description="Leucine-rich repeat-containing N-terminal plant-type domain-containing protein" evidence="12">
    <location>
        <begin position="24"/>
        <end position="196"/>
    </location>
</feature>
<dbReference type="Proteomes" id="UP000250235">
    <property type="component" value="Unassembled WGS sequence"/>
</dbReference>
<dbReference type="SUPFAM" id="SSF52058">
    <property type="entry name" value="L domain-like"/>
    <property type="match status" value="1"/>
</dbReference>
<dbReference type="PANTHER" id="PTHR48060:SF21">
    <property type="entry name" value="L DOMAIN-LIKE PROTEIN"/>
    <property type="match status" value="1"/>
</dbReference>
<keyword evidence="7" id="KW-0067">ATP-binding</keyword>
<dbReference type="PROSITE" id="PS51257">
    <property type="entry name" value="PROKAR_LIPOPROTEIN"/>
    <property type="match status" value="1"/>
</dbReference>
<comment type="subcellular location">
    <subcellularLocation>
        <location evidence="1">Membrane</location>
        <topology evidence="1">Single-pass type I membrane protein</topology>
    </subcellularLocation>
</comment>
<keyword evidence="15" id="KW-1185">Reference proteome</keyword>
<dbReference type="InterPro" id="IPR053211">
    <property type="entry name" value="DNA_repair-toleration"/>
</dbReference>
<protein>
    <recommendedName>
        <fullName evidence="13">Leucine-rich repeat-containing N-terminal plant-type domain-containing protein</fullName>
    </recommendedName>
</protein>
<evidence type="ECO:0000256" key="5">
    <source>
        <dbReference type="ARBA" id="ARBA00022737"/>
    </source>
</evidence>
<dbReference type="Pfam" id="PF00560">
    <property type="entry name" value="LRR_1"/>
    <property type="match status" value="4"/>
</dbReference>
<reference evidence="14 15" key="1">
    <citation type="journal article" date="2015" name="Proc. Natl. Acad. Sci. U.S.A.">
        <title>The resurrection genome of Boea hygrometrica: A blueprint for survival of dehydration.</title>
        <authorList>
            <person name="Xiao L."/>
            <person name="Yang G."/>
            <person name="Zhang L."/>
            <person name="Yang X."/>
            <person name="Zhao S."/>
            <person name="Ji Z."/>
            <person name="Zhou Q."/>
            <person name="Hu M."/>
            <person name="Wang Y."/>
            <person name="Chen M."/>
            <person name="Xu Y."/>
            <person name="Jin H."/>
            <person name="Xiao X."/>
            <person name="Hu G."/>
            <person name="Bao F."/>
            <person name="Hu Y."/>
            <person name="Wan P."/>
            <person name="Li L."/>
            <person name="Deng X."/>
            <person name="Kuang T."/>
            <person name="Xiang C."/>
            <person name="Zhu J.K."/>
            <person name="Oliver M.J."/>
            <person name="He Y."/>
        </authorList>
    </citation>
    <scope>NUCLEOTIDE SEQUENCE [LARGE SCALE GENOMIC DNA]</scope>
    <source>
        <strain evidence="15">cv. XS01</strain>
    </source>
</reference>
<keyword evidence="6" id="KW-0547">Nucleotide-binding</keyword>
<dbReference type="PANTHER" id="PTHR48060">
    <property type="entry name" value="DNA DAMAGE-REPAIR/TOLERATION PROTEIN DRT100"/>
    <property type="match status" value="1"/>
</dbReference>
<feature type="signal peptide" evidence="12">
    <location>
        <begin position="1"/>
        <end position="23"/>
    </location>
</feature>
<dbReference type="Gene3D" id="3.80.10.10">
    <property type="entry name" value="Ribonuclease Inhibitor"/>
    <property type="match status" value="1"/>
</dbReference>
<dbReference type="GO" id="GO:0016020">
    <property type="term" value="C:membrane"/>
    <property type="evidence" value="ECO:0007669"/>
    <property type="project" value="UniProtKB-SubCell"/>
</dbReference>
<evidence type="ECO:0000256" key="6">
    <source>
        <dbReference type="ARBA" id="ARBA00022741"/>
    </source>
</evidence>
<evidence type="ECO:0000256" key="9">
    <source>
        <dbReference type="ARBA" id="ARBA00023136"/>
    </source>
</evidence>
<dbReference type="EMBL" id="KQ999504">
    <property type="protein sequence ID" value="KZV41347.1"/>
    <property type="molecule type" value="Genomic_DNA"/>
</dbReference>
<evidence type="ECO:0000256" key="4">
    <source>
        <dbReference type="ARBA" id="ARBA00022729"/>
    </source>
</evidence>
<organism evidence="14 15">
    <name type="scientific">Dorcoceras hygrometricum</name>
    <dbReference type="NCBI Taxonomy" id="472368"/>
    <lineage>
        <taxon>Eukaryota</taxon>
        <taxon>Viridiplantae</taxon>
        <taxon>Streptophyta</taxon>
        <taxon>Embryophyta</taxon>
        <taxon>Tracheophyta</taxon>
        <taxon>Spermatophyta</taxon>
        <taxon>Magnoliopsida</taxon>
        <taxon>eudicotyledons</taxon>
        <taxon>Gunneridae</taxon>
        <taxon>Pentapetalae</taxon>
        <taxon>asterids</taxon>
        <taxon>lamiids</taxon>
        <taxon>Lamiales</taxon>
        <taxon>Gesneriaceae</taxon>
        <taxon>Didymocarpoideae</taxon>
        <taxon>Trichosporeae</taxon>
        <taxon>Loxocarpinae</taxon>
        <taxon>Dorcoceras</taxon>
    </lineage>
</organism>
<evidence type="ECO:0000256" key="2">
    <source>
        <dbReference type="ARBA" id="ARBA00022614"/>
    </source>
</evidence>
<dbReference type="Pfam" id="PF08263">
    <property type="entry name" value="LRRNT_2"/>
    <property type="match status" value="1"/>
</dbReference>
<dbReference type="GO" id="GO:0005524">
    <property type="term" value="F:ATP binding"/>
    <property type="evidence" value="ECO:0007669"/>
    <property type="project" value="UniProtKB-KW"/>
</dbReference>
<dbReference type="InterPro" id="IPR032675">
    <property type="entry name" value="LRR_dom_sf"/>
</dbReference>
<keyword evidence="5" id="KW-0677">Repeat</keyword>
<keyword evidence="3" id="KW-0812">Transmembrane</keyword>
<keyword evidence="9" id="KW-0472">Membrane</keyword>
<keyword evidence="8" id="KW-1133">Transmembrane helix</keyword>
<dbReference type="AlphaFoldDB" id="A0A2Z7C3Q6"/>
<evidence type="ECO:0000256" key="8">
    <source>
        <dbReference type="ARBA" id="ARBA00022989"/>
    </source>
</evidence>
<keyword evidence="11" id="KW-0325">Glycoprotein</keyword>
<sequence length="196" mass="21855">MMRRQFFLLPLMINALMACLAMALTNITTDQHALLAFKSQLKLDPSHILSKNWSVSFPTGKWIGVTCSPRHQRVSALDVSGMRLSGNLPSQLGNLSFLASLNLSSNSFHGQLPKELAQLHRLRYLDFRLNGLTGDIPFWLGLLVELRFLNLRNNSFTGTIPSSITNMSKLQVLDLSNNPLQGNIPEAVGSLFNFYP</sequence>
<name>A0A2Z7C3Q6_9LAMI</name>
<feature type="domain" description="Leucine-rich repeat-containing N-terminal plant-type" evidence="13">
    <location>
        <begin position="29"/>
        <end position="68"/>
    </location>
</feature>
<evidence type="ECO:0000256" key="3">
    <source>
        <dbReference type="ARBA" id="ARBA00022692"/>
    </source>
</evidence>
<dbReference type="InterPro" id="IPR001611">
    <property type="entry name" value="Leu-rich_rpt"/>
</dbReference>
<evidence type="ECO:0000313" key="15">
    <source>
        <dbReference type="Proteomes" id="UP000250235"/>
    </source>
</evidence>
<evidence type="ECO:0000256" key="7">
    <source>
        <dbReference type="ARBA" id="ARBA00022840"/>
    </source>
</evidence>
<evidence type="ECO:0000313" key="14">
    <source>
        <dbReference type="EMBL" id="KZV41347.1"/>
    </source>
</evidence>
<keyword evidence="2" id="KW-0433">Leucine-rich repeat</keyword>
<evidence type="ECO:0000256" key="11">
    <source>
        <dbReference type="ARBA" id="ARBA00023180"/>
    </source>
</evidence>
<keyword evidence="10" id="KW-0675">Receptor</keyword>
<gene>
    <name evidence="14" type="ORF">F511_39235</name>
</gene>
<evidence type="ECO:0000259" key="13">
    <source>
        <dbReference type="Pfam" id="PF08263"/>
    </source>
</evidence>
<dbReference type="FunFam" id="3.80.10.10:FF:000101">
    <property type="entry name" value="LRR receptor-like serine/threonine-protein kinase ERECTA"/>
    <property type="match status" value="1"/>
</dbReference>
<keyword evidence="4 12" id="KW-0732">Signal</keyword>
<dbReference type="InterPro" id="IPR013210">
    <property type="entry name" value="LRR_N_plant-typ"/>
</dbReference>
<accession>A0A2Z7C3Q6</accession>
<dbReference type="OrthoDB" id="512212at2759"/>
<proteinExistence type="predicted"/>
<evidence type="ECO:0000256" key="12">
    <source>
        <dbReference type="SAM" id="SignalP"/>
    </source>
</evidence>